<proteinExistence type="predicted"/>
<dbReference type="RefSeq" id="WP_070074320.1">
    <property type="nucleotide sequence ID" value="NZ_CP017449.1"/>
</dbReference>
<keyword evidence="1" id="KW-0614">Plasmid</keyword>
<name>A0A1D8KCW0_9GAMM</name>
<keyword evidence="2" id="KW-1185">Reference proteome</keyword>
<dbReference type="KEGG" id="aaeo:BJI67_16290"/>
<evidence type="ECO:0000313" key="1">
    <source>
        <dbReference type="EMBL" id="AOV18797.1"/>
    </source>
</evidence>
<geneLocation type="plasmid" evidence="2">
    <name>papv6</name>
</geneLocation>
<evidence type="ECO:0000313" key="2">
    <source>
        <dbReference type="Proteomes" id="UP000095342"/>
    </source>
</evidence>
<protein>
    <submittedName>
        <fullName evidence="1">Uncharacterized protein</fullName>
    </submittedName>
</protein>
<dbReference type="EMBL" id="CP017449">
    <property type="protein sequence ID" value="AOV18797.1"/>
    <property type="molecule type" value="Genomic_DNA"/>
</dbReference>
<accession>A0A1D8KCW0</accession>
<gene>
    <name evidence="1" type="ORF">BJI67_16290</name>
</gene>
<dbReference type="AlphaFoldDB" id="A0A1D8KCW0"/>
<dbReference type="Proteomes" id="UP000095342">
    <property type="component" value="Plasmid pAPV6"/>
</dbReference>
<sequence>MAASLNKVLCTGREVMSNSDPDAQLSMEARIRQMMASYHCSYDRTAAIVAELHDTLLPVVGPAAAEQLQAILYAISHCL</sequence>
<reference evidence="1 2" key="1">
    <citation type="submission" date="2016-09" db="EMBL/GenBank/DDBJ databases">
        <title>Acidihalobacter prosperus V6 (DSM14174).</title>
        <authorList>
            <person name="Khaleque H.N."/>
            <person name="Ramsay J.P."/>
            <person name="Murphy R.J.T."/>
            <person name="Kaksonen A.H."/>
            <person name="Boxall N.J."/>
            <person name="Watkin E.L.J."/>
        </authorList>
    </citation>
    <scope>NUCLEOTIDE SEQUENCE [LARGE SCALE GENOMIC DNA]</scope>
    <source>
        <strain evidence="1 2">V6</strain>
        <plasmid evidence="2">papv6</plasmid>
    </source>
</reference>
<organism evidence="1 2">
    <name type="scientific">Acidihalobacter aeolianus</name>
    <dbReference type="NCBI Taxonomy" id="2792603"/>
    <lineage>
        <taxon>Bacteria</taxon>
        <taxon>Pseudomonadati</taxon>
        <taxon>Pseudomonadota</taxon>
        <taxon>Gammaproteobacteria</taxon>
        <taxon>Chromatiales</taxon>
        <taxon>Ectothiorhodospiraceae</taxon>
        <taxon>Acidihalobacter</taxon>
    </lineage>
</organism>